<evidence type="ECO:0000313" key="2">
    <source>
        <dbReference type="Proteomes" id="UP000696413"/>
    </source>
</evidence>
<gene>
    <name evidence="1" type="ORF">KL859_33815</name>
</gene>
<name>A0ABS6HYS4_MYCGD</name>
<feature type="non-terminal residue" evidence="1">
    <location>
        <position position="1"/>
    </location>
</feature>
<sequence length="92" mass="10164">VIDHPPGDETQWDWLDLPNPPASWGWGAMAHLLVGSLAYSSRWRAVLAPAMTQPHLVDGLDRISRKLGGLTRTWRFDRMATVCDPGSGRVTA</sequence>
<organism evidence="1 2">
    <name type="scientific">Mycolicibacterium goodii</name>
    <name type="common">Mycobacterium goodii</name>
    <dbReference type="NCBI Taxonomy" id="134601"/>
    <lineage>
        <taxon>Bacteria</taxon>
        <taxon>Bacillati</taxon>
        <taxon>Actinomycetota</taxon>
        <taxon>Actinomycetes</taxon>
        <taxon>Mycobacteriales</taxon>
        <taxon>Mycobacteriaceae</taxon>
        <taxon>Mycolicibacterium</taxon>
    </lineage>
</organism>
<dbReference type="EMBL" id="JAHBOM010000113">
    <property type="protein sequence ID" value="MBU8827819.1"/>
    <property type="molecule type" value="Genomic_DNA"/>
</dbReference>
<reference evidence="1 2" key="1">
    <citation type="submission" date="2021-05" db="EMBL/GenBank/DDBJ databases">
        <title>Draft Genome Sequences of Clinical Respiratory Isolates of Mycobacterium goodii Recovered in Ireland.</title>
        <authorList>
            <person name="Flanagan P.R."/>
            <person name="Mok S."/>
            <person name="Roycroft E."/>
            <person name="Rogers T.R."/>
            <person name="Fitzgibbon M."/>
        </authorList>
    </citation>
    <scope>NUCLEOTIDE SEQUENCE [LARGE SCALE GENOMIC DNA]</scope>
    <source>
        <strain evidence="1 2">14IE55</strain>
    </source>
</reference>
<proteinExistence type="predicted"/>
<dbReference type="Proteomes" id="UP000696413">
    <property type="component" value="Unassembled WGS sequence"/>
</dbReference>
<accession>A0ABS6HYS4</accession>
<comment type="caution">
    <text evidence="1">The sequence shown here is derived from an EMBL/GenBank/DDBJ whole genome shotgun (WGS) entry which is preliminary data.</text>
</comment>
<keyword evidence="2" id="KW-1185">Reference proteome</keyword>
<protein>
    <submittedName>
        <fullName evidence="1">IS21 family transposase</fullName>
    </submittedName>
</protein>
<feature type="non-terminal residue" evidence="1">
    <location>
        <position position="92"/>
    </location>
</feature>
<evidence type="ECO:0000313" key="1">
    <source>
        <dbReference type="EMBL" id="MBU8827819.1"/>
    </source>
</evidence>